<keyword evidence="5 7" id="KW-0472">Membrane</keyword>
<evidence type="ECO:0000256" key="6">
    <source>
        <dbReference type="RuleBase" id="RU003732"/>
    </source>
</evidence>
<dbReference type="PROSITE" id="PS00610">
    <property type="entry name" value="NA_NEUROTRAN_SYMP_1"/>
    <property type="match status" value="1"/>
</dbReference>
<keyword evidence="6" id="KW-0769">Symport</keyword>
<proteinExistence type="inferred from homology"/>
<dbReference type="RefSeq" id="WP_249331157.1">
    <property type="nucleotide sequence ID" value="NZ_JACRSY010000001.1"/>
</dbReference>
<feature type="transmembrane region" description="Helical" evidence="7">
    <location>
        <begin position="178"/>
        <end position="208"/>
    </location>
</feature>
<dbReference type="NCBIfam" id="NF037979">
    <property type="entry name" value="Na_transp"/>
    <property type="match status" value="1"/>
</dbReference>
<dbReference type="GO" id="GO:0015293">
    <property type="term" value="F:symporter activity"/>
    <property type="evidence" value="ECO:0007669"/>
    <property type="project" value="UniProtKB-KW"/>
</dbReference>
<sequence>MNERDNFSSKLGIIAAAAGSAIGLGNIWKFPYMAGQNGGGAFIFVYLIAVVLMGYPLLYTEFALGRRGCSNAIDAFGKITGKKFLNIVGYLAVGTVFLVATFYAMIAGWVIYYFIISITGELYTITPNVELATHFETVFKTMNQNAVWPIIGMVIAVLATGFINFSGIKDGVEKYSKVLMPLLFVIFIVLIGYSMTLDGFTVAVNFLFKPDFSALTPGTIISAIGQAFFSLSLGMGLLVTYGSYVPKTKNLRAISRQVVIADTLIAIFSGLLIFPAVFTYGGSPAAGPSLLFEALPQVFAQMPGGRWFGALFFLLVIVASITSMISIFEIIITCLLEKLHISRHKATVIVVIAILVGSLINILGEGPWSHVTLNGSTIFGFLDAITNNITIPLTGALTAVIATWFWKYKNMEHELTSEGLYKSNVEGPIFFTLLKWAIPPIILALIITSL</sequence>
<feature type="transmembrane region" description="Helical" evidence="7">
    <location>
        <begin position="7"/>
        <end position="28"/>
    </location>
</feature>
<keyword evidence="9" id="KW-1185">Reference proteome</keyword>
<feature type="transmembrane region" description="Helical" evidence="7">
    <location>
        <begin position="427"/>
        <end position="447"/>
    </location>
</feature>
<dbReference type="AlphaFoldDB" id="A0A926EGB8"/>
<dbReference type="InterPro" id="IPR037272">
    <property type="entry name" value="SNS_sf"/>
</dbReference>
<dbReference type="Pfam" id="PF00209">
    <property type="entry name" value="SNF"/>
    <property type="match status" value="2"/>
</dbReference>
<evidence type="ECO:0000313" key="9">
    <source>
        <dbReference type="Proteomes" id="UP000655830"/>
    </source>
</evidence>
<dbReference type="SUPFAM" id="SSF161070">
    <property type="entry name" value="SNF-like"/>
    <property type="match status" value="1"/>
</dbReference>
<feature type="transmembrane region" description="Helical" evidence="7">
    <location>
        <begin position="87"/>
        <end position="115"/>
    </location>
</feature>
<comment type="caution">
    <text evidence="8">The sequence shown here is derived from an EMBL/GenBank/DDBJ whole genome shotgun (WGS) entry which is preliminary data.</text>
</comment>
<feature type="transmembrane region" description="Helical" evidence="7">
    <location>
        <begin position="146"/>
        <end position="166"/>
    </location>
</feature>
<keyword evidence="3 6" id="KW-0812">Transmembrane</keyword>
<dbReference type="InterPro" id="IPR000175">
    <property type="entry name" value="Na/ntran_symport"/>
</dbReference>
<feature type="transmembrane region" description="Helical" evidence="7">
    <location>
        <begin position="258"/>
        <end position="281"/>
    </location>
</feature>
<keyword evidence="2 6" id="KW-0813">Transport</keyword>
<evidence type="ECO:0000256" key="1">
    <source>
        <dbReference type="ARBA" id="ARBA00004141"/>
    </source>
</evidence>
<protein>
    <recommendedName>
        <fullName evidence="6">Transporter</fullName>
    </recommendedName>
</protein>
<feature type="transmembrane region" description="Helical" evidence="7">
    <location>
        <begin position="307"/>
        <end position="334"/>
    </location>
</feature>
<dbReference type="EMBL" id="JACRSY010000001">
    <property type="protein sequence ID" value="MBC8578070.1"/>
    <property type="molecule type" value="Genomic_DNA"/>
</dbReference>
<evidence type="ECO:0000313" key="8">
    <source>
        <dbReference type="EMBL" id="MBC8578070.1"/>
    </source>
</evidence>
<evidence type="ECO:0000256" key="2">
    <source>
        <dbReference type="ARBA" id="ARBA00022448"/>
    </source>
</evidence>
<reference evidence="8" key="1">
    <citation type="submission" date="2020-08" db="EMBL/GenBank/DDBJ databases">
        <title>Genome public.</title>
        <authorList>
            <person name="Liu C."/>
            <person name="Sun Q."/>
        </authorList>
    </citation>
    <scope>NUCLEOTIDE SEQUENCE</scope>
    <source>
        <strain evidence="8">NSJ-12</strain>
    </source>
</reference>
<feature type="transmembrane region" description="Helical" evidence="7">
    <location>
        <begin position="40"/>
        <end position="58"/>
    </location>
</feature>
<evidence type="ECO:0000256" key="3">
    <source>
        <dbReference type="ARBA" id="ARBA00022692"/>
    </source>
</evidence>
<feature type="transmembrane region" description="Helical" evidence="7">
    <location>
        <begin position="346"/>
        <end position="364"/>
    </location>
</feature>
<dbReference type="PROSITE" id="PS50267">
    <property type="entry name" value="NA_NEUROTRAN_SYMP_3"/>
    <property type="match status" value="1"/>
</dbReference>
<accession>A0A926EGB8</accession>
<gene>
    <name evidence="8" type="ORF">H8718_00765</name>
</gene>
<comment type="subcellular location">
    <subcellularLocation>
        <location evidence="1">Membrane</location>
        <topology evidence="1">Multi-pass membrane protein</topology>
    </subcellularLocation>
</comment>
<comment type="similarity">
    <text evidence="6">Belongs to the sodium:neurotransmitter symporter (SNF) (TC 2.A.22) family.</text>
</comment>
<dbReference type="PRINTS" id="PR00176">
    <property type="entry name" value="NANEUSMPORT"/>
</dbReference>
<feature type="transmembrane region" description="Helical" evidence="7">
    <location>
        <begin position="220"/>
        <end position="246"/>
    </location>
</feature>
<dbReference type="PANTHER" id="PTHR42948:SF1">
    <property type="entry name" value="TRANSPORTER"/>
    <property type="match status" value="1"/>
</dbReference>
<dbReference type="Proteomes" id="UP000655830">
    <property type="component" value="Unassembled WGS sequence"/>
</dbReference>
<dbReference type="PANTHER" id="PTHR42948">
    <property type="entry name" value="TRANSPORTER"/>
    <property type="match status" value="1"/>
</dbReference>
<evidence type="ECO:0000256" key="4">
    <source>
        <dbReference type="ARBA" id="ARBA00022989"/>
    </source>
</evidence>
<evidence type="ECO:0000256" key="5">
    <source>
        <dbReference type="ARBA" id="ARBA00023136"/>
    </source>
</evidence>
<keyword evidence="4 7" id="KW-1133">Transmembrane helix</keyword>
<name>A0A926EGB8_9FIRM</name>
<feature type="transmembrane region" description="Helical" evidence="7">
    <location>
        <begin position="384"/>
        <end position="406"/>
    </location>
</feature>
<organism evidence="8 9">
    <name type="scientific">Zhenhengia yiwuensis</name>
    <dbReference type="NCBI Taxonomy" id="2763666"/>
    <lineage>
        <taxon>Bacteria</taxon>
        <taxon>Bacillati</taxon>
        <taxon>Bacillota</taxon>
        <taxon>Clostridia</taxon>
        <taxon>Lachnospirales</taxon>
        <taxon>Lachnospiraceae</taxon>
        <taxon>Zhenhengia</taxon>
    </lineage>
</organism>
<dbReference type="GO" id="GO:0016020">
    <property type="term" value="C:membrane"/>
    <property type="evidence" value="ECO:0007669"/>
    <property type="project" value="UniProtKB-SubCell"/>
</dbReference>
<dbReference type="InterPro" id="IPR047218">
    <property type="entry name" value="YocR/YhdH-like"/>
</dbReference>
<dbReference type="CDD" id="cd10336">
    <property type="entry name" value="SLC6sbd_Tyt1-Like"/>
    <property type="match status" value="1"/>
</dbReference>
<evidence type="ECO:0000256" key="7">
    <source>
        <dbReference type="SAM" id="Phobius"/>
    </source>
</evidence>